<evidence type="ECO:0000313" key="2">
    <source>
        <dbReference type="EMBL" id="QIB36360.1"/>
    </source>
</evidence>
<evidence type="ECO:0000259" key="1">
    <source>
        <dbReference type="SMART" id="SM00460"/>
    </source>
</evidence>
<reference evidence="2 3" key="1">
    <citation type="submission" date="2020-02" db="EMBL/GenBank/DDBJ databases">
        <authorList>
            <person name="Li G."/>
        </authorList>
    </citation>
    <scope>NUCLEOTIDE SEQUENCE [LARGE SCALE GENOMIC DNA]</scope>
    <source>
        <strain evidence="2 3">DSM 102029</strain>
    </source>
</reference>
<dbReference type="RefSeq" id="WP_163077835.1">
    <property type="nucleotide sequence ID" value="NZ_CP048630.1"/>
</dbReference>
<keyword evidence="3" id="KW-1185">Reference proteome</keyword>
<protein>
    <submittedName>
        <fullName evidence="2">Transglutaminase family protein</fullName>
    </submittedName>
</protein>
<feature type="domain" description="Transglutaminase-like" evidence="1">
    <location>
        <begin position="173"/>
        <end position="242"/>
    </location>
</feature>
<dbReference type="EMBL" id="CP048630">
    <property type="protein sequence ID" value="QIB36360.1"/>
    <property type="molecule type" value="Genomic_DNA"/>
</dbReference>
<dbReference type="Pfam" id="PF08379">
    <property type="entry name" value="Bact_transglu_N"/>
    <property type="match status" value="1"/>
</dbReference>
<dbReference type="InterPro" id="IPR002931">
    <property type="entry name" value="Transglutaminase-like"/>
</dbReference>
<dbReference type="Pfam" id="PF01841">
    <property type="entry name" value="Transglut_core"/>
    <property type="match status" value="1"/>
</dbReference>
<gene>
    <name evidence="2" type="ORF">G3A50_18610</name>
</gene>
<evidence type="ECO:0000313" key="3">
    <source>
        <dbReference type="Proteomes" id="UP000464751"/>
    </source>
</evidence>
<sequence>MIRLRIRHRTTYRYNRSVSLRPHCLMLRPRESRELRLGSMELIVEPEAMVTWAHDVAGNMVATATFHAMTDRLMIESISEIELDAVEWPVFEVAASAIFYPFQYSLDEWTDLGALTTPQYPDPTGRLRAWSQAFVRSAPTDTLALLKDINSGVAAWISYQGRDDEGTQSPIETLDRGWGSCRDMAVLLIEAVRTLGFGARIVSGYLHNPSQEIVGSTGAGTTHAWAEVYVPGAGWITFDPTNQSVGGANLIPVAVGRDIRQVMPVIGEFIGMSNAFEAMEVEVSVRDVPAAETR</sequence>
<dbReference type="InterPro" id="IPR013589">
    <property type="entry name" value="Bac_transglu_N"/>
</dbReference>
<dbReference type="InterPro" id="IPR038765">
    <property type="entry name" value="Papain-like_cys_pep_sf"/>
</dbReference>
<dbReference type="Proteomes" id="UP000464751">
    <property type="component" value="Chromosome"/>
</dbReference>
<accession>A0A6P1YTZ1</accession>
<proteinExistence type="predicted"/>
<dbReference type="SUPFAM" id="SSF54001">
    <property type="entry name" value="Cysteine proteinases"/>
    <property type="match status" value="1"/>
</dbReference>
<name>A0A6P1YTZ1_9HYPH</name>
<dbReference type="SMART" id="SM00460">
    <property type="entry name" value="TGc"/>
    <property type="match status" value="1"/>
</dbReference>
<dbReference type="AlphaFoldDB" id="A0A6P1YTZ1"/>
<dbReference type="PANTHER" id="PTHR33490">
    <property type="entry name" value="BLR5614 PROTEIN-RELATED"/>
    <property type="match status" value="1"/>
</dbReference>
<dbReference type="PANTHER" id="PTHR33490:SF1">
    <property type="entry name" value="SLL1233 PROTEIN"/>
    <property type="match status" value="1"/>
</dbReference>
<dbReference type="Gene3D" id="3.10.620.30">
    <property type="match status" value="1"/>
</dbReference>
<organism evidence="2 3">
    <name type="scientific">Ancylobacter pratisalsi</name>
    <dbReference type="NCBI Taxonomy" id="1745854"/>
    <lineage>
        <taxon>Bacteria</taxon>
        <taxon>Pseudomonadati</taxon>
        <taxon>Pseudomonadota</taxon>
        <taxon>Alphaproteobacteria</taxon>
        <taxon>Hyphomicrobiales</taxon>
        <taxon>Xanthobacteraceae</taxon>
        <taxon>Ancylobacter</taxon>
    </lineage>
</organism>
<dbReference type="KEGG" id="apra:G3A50_18610"/>